<dbReference type="EMBL" id="QOKW01000010">
    <property type="protein sequence ID" value="KAA0679982.1"/>
    <property type="molecule type" value="Genomic_DNA"/>
</dbReference>
<name>A0A9W7TYM5_9PROT</name>
<evidence type="ECO:0008006" key="4">
    <source>
        <dbReference type="Google" id="ProtNLM"/>
    </source>
</evidence>
<keyword evidence="1" id="KW-0472">Membrane</keyword>
<feature type="transmembrane region" description="Helical" evidence="1">
    <location>
        <begin position="57"/>
        <end position="74"/>
    </location>
</feature>
<comment type="caution">
    <text evidence="2">The sequence shown here is derived from an EMBL/GenBank/DDBJ whole genome shotgun (WGS) entry which is preliminary data.</text>
</comment>
<feature type="transmembrane region" description="Helical" evidence="1">
    <location>
        <begin position="80"/>
        <end position="96"/>
    </location>
</feature>
<proteinExistence type="predicted"/>
<reference evidence="2 3" key="1">
    <citation type="submission" date="2018-07" db="EMBL/GenBank/DDBJ databases">
        <title>Genome sequence of Azospirillum sp. ATCC 49961.</title>
        <authorList>
            <person name="Sant'Anna F.H."/>
            <person name="Baldani J.I."/>
            <person name="Zilli J.E."/>
            <person name="Reis V.M."/>
            <person name="Hartmann A."/>
            <person name="Cruz L."/>
            <person name="de Souza E.M."/>
            <person name="de Oliveira Pedrosa F."/>
            <person name="Passaglia L.M.P."/>
        </authorList>
    </citation>
    <scope>NUCLEOTIDE SEQUENCE [LARGE SCALE GENOMIC DNA]</scope>
    <source>
        <strain evidence="2 3">ATCC 49961</strain>
    </source>
</reference>
<evidence type="ECO:0000256" key="1">
    <source>
        <dbReference type="SAM" id="Phobius"/>
    </source>
</evidence>
<keyword evidence="3" id="KW-1185">Reference proteome</keyword>
<dbReference type="OrthoDB" id="5420630at2"/>
<protein>
    <recommendedName>
        <fullName evidence="4">DUF2160 domain-containing protein</fullName>
    </recommendedName>
</protein>
<dbReference type="Proteomes" id="UP000480854">
    <property type="component" value="Unassembled WGS sequence"/>
</dbReference>
<dbReference type="InterPro" id="IPR018678">
    <property type="entry name" value="DUF2160_TM"/>
</dbReference>
<keyword evidence="1" id="KW-0812">Transmembrane</keyword>
<evidence type="ECO:0000313" key="2">
    <source>
        <dbReference type="EMBL" id="KAA0679982.1"/>
    </source>
</evidence>
<organism evidence="2 3">
    <name type="scientific">Roseomonas genomospecies 6</name>
    <dbReference type="NCBI Taxonomy" id="214106"/>
    <lineage>
        <taxon>Bacteria</taxon>
        <taxon>Pseudomonadati</taxon>
        <taxon>Pseudomonadota</taxon>
        <taxon>Alphaproteobacteria</taxon>
        <taxon>Acetobacterales</taxon>
        <taxon>Roseomonadaceae</taxon>
        <taxon>Roseomonas</taxon>
    </lineage>
</organism>
<accession>A0A9W7TYM5</accession>
<feature type="transmembrane region" description="Helical" evidence="1">
    <location>
        <begin position="12"/>
        <end position="36"/>
    </location>
</feature>
<gene>
    <name evidence="2" type="ORF">DS843_14395</name>
</gene>
<dbReference type="AlphaFoldDB" id="A0A9W7TYM5"/>
<sequence length="97" mass="10747">MENVTEHFAWMAWTWQTGAFFAVIASLLTLLTVLALNRPEVARPGVLGITTTRGDRLFITLLGSAFIHLAWLGLVGEEVHYATALSLLYAAAVFRWV</sequence>
<dbReference type="RefSeq" id="WP_149469594.1">
    <property type="nucleotide sequence ID" value="NZ_QOKW01000010.1"/>
</dbReference>
<evidence type="ECO:0000313" key="3">
    <source>
        <dbReference type="Proteomes" id="UP000480854"/>
    </source>
</evidence>
<keyword evidence="1" id="KW-1133">Transmembrane helix</keyword>
<dbReference type="Pfam" id="PF09928">
    <property type="entry name" value="DUF2160"/>
    <property type="match status" value="1"/>
</dbReference>